<dbReference type="SMART" id="SM00332">
    <property type="entry name" value="PP2Cc"/>
    <property type="match status" value="1"/>
</dbReference>
<keyword evidence="4" id="KW-1185">Reference proteome</keyword>
<organism evidence="3 4">
    <name type="scientific">Dermabacter jinjuensis</name>
    <dbReference type="NCBI Taxonomy" id="1667168"/>
    <lineage>
        <taxon>Bacteria</taxon>
        <taxon>Bacillati</taxon>
        <taxon>Actinomycetota</taxon>
        <taxon>Actinomycetes</taxon>
        <taxon>Micrococcales</taxon>
        <taxon>Dermabacteraceae</taxon>
        <taxon>Dermabacter</taxon>
    </lineage>
</organism>
<accession>A0ABM6PLL8</accession>
<proteinExistence type="predicted"/>
<dbReference type="Gene3D" id="3.60.40.10">
    <property type="entry name" value="PPM-type phosphatase domain"/>
    <property type="match status" value="1"/>
</dbReference>
<name>A0ABM6PLL8_9MICO</name>
<dbReference type="InterPro" id="IPR015655">
    <property type="entry name" value="PP2C"/>
</dbReference>
<dbReference type="SMART" id="SM00331">
    <property type="entry name" value="PP2C_SIG"/>
    <property type="match status" value="1"/>
</dbReference>
<evidence type="ECO:0000313" key="4">
    <source>
        <dbReference type="Proteomes" id="UP000815698"/>
    </source>
</evidence>
<dbReference type="Pfam" id="PF13672">
    <property type="entry name" value="PP2C_2"/>
    <property type="match status" value="1"/>
</dbReference>
<sequence length="331" mass="35291">MLDQGDVNQLVNADLSLRAERHGGDFGVASTGATDVGLVRSVNEDSFISYDPIFLVADGMGGHNAGEVASGIVADEFASLAGGDYVELEDVADAMVRSYERIASLDDDSGRSAGTTVAMVALTLHESEPHWLVMNLGDSRVYMLRDGEFSQISVDHSVVQELVDRGEITLDQARVHPYRNMITRALGAGPDTRPDFWLIPVRLGDRFLVCSDGVTGEVSDGELHMMLQETSEADFVAQRIVEAAVAHGGRDNATAVVVSAVEPDDAGVYGEHIFTTVDRLELPVITDEDALDDAAPAQPEGEPDTGDQSDRGDGAEAVGSFEAEQERPEGA</sequence>
<dbReference type="EMBL" id="CP023482">
    <property type="protein sequence ID" value="ATH96225.1"/>
    <property type="molecule type" value="Genomic_DNA"/>
</dbReference>
<dbReference type="PROSITE" id="PS51746">
    <property type="entry name" value="PPM_2"/>
    <property type="match status" value="1"/>
</dbReference>
<evidence type="ECO:0000259" key="2">
    <source>
        <dbReference type="PROSITE" id="PS51746"/>
    </source>
</evidence>
<dbReference type="Proteomes" id="UP000815698">
    <property type="component" value="Chromosome"/>
</dbReference>
<dbReference type="InterPro" id="IPR036457">
    <property type="entry name" value="PPM-type-like_dom_sf"/>
</dbReference>
<evidence type="ECO:0000256" key="1">
    <source>
        <dbReference type="SAM" id="MobiDB-lite"/>
    </source>
</evidence>
<protein>
    <submittedName>
        <fullName evidence="3">Serine/threonine protein phosphatase</fullName>
    </submittedName>
</protein>
<dbReference type="PANTHER" id="PTHR47992">
    <property type="entry name" value="PROTEIN PHOSPHATASE"/>
    <property type="match status" value="1"/>
</dbReference>
<dbReference type="SUPFAM" id="SSF81606">
    <property type="entry name" value="PP2C-like"/>
    <property type="match status" value="1"/>
</dbReference>
<gene>
    <name evidence="3" type="ORF">COP05_03290</name>
</gene>
<feature type="region of interest" description="Disordered" evidence="1">
    <location>
        <begin position="288"/>
        <end position="331"/>
    </location>
</feature>
<evidence type="ECO:0000313" key="3">
    <source>
        <dbReference type="EMBL" id="ATH96225.1"/>
    </source>
</evidence>
<feature type="domain" description="PPM-type phosphatase" evidence="2">
    <location>
        <begin position="25"/>
        <end position="260"/>
    </location>
</feature>
<dbReference type="CDD" id="cd00143">
    <property type="entry name" value="PP2Cc"/>
    <property type="match status" value="1"/>
</dbReference>
<reference evidence="3 4" key="1">
    <citation type="journal article" date="2016" name="Int. J. Syst. Evol. Microbiol.">
        <title>Dermabacter jinjuensis sp. nov., a novel species of the genus Dermabacter isolated from a clinical specimen.</title>
        <authorList>
            <person name="Park Y.K."/>
            <person name="Lee K.M."/>
            <person name="Lee W.K."/>
            <person name="Cho M.J."/>
            <person name="Lee H.S."/>
            <person name="Cho Y.G."/>
            <person name="Lee Y.C."/>
            <person name="Lee W.K."/>
            <person name="Seong W.K."/>
            <person name="Hwang K.J."/>
        </authorList>
    </citation>
    <scope>NUCLEOTIDE SEQUENCE [LARGE SCALE GENOMIC DNA]</scope>
    <source>
        <strain evidence="3 4">32T</strain>
    </source>
</reference>
<dbReference type="InterPro" id="IPR001932">
    <property type="entry name" value="PPM-type_phosphatase-like_dom"/>
</dbReference>